<keyword evidence="2" id="KW-1185">Reference proteome</keyword>
<evidence type="ECO:0000313" key="1">
    <source>
        <dbReference type="EMBL" id="MFD1484600.1"/>
    </source>
</evidence>
<protein>
    <submittedName>
        <fullName evidence="1">Uncharacterized protein</fullName>
    </submittedName>
</protein>
<proteinExistence type="predicted"/>
<dbReference type="Proteomes" id="UP001597252">
    <property type="component" value="Unassembled WGS sequence"/>
</dbReference>
<accession>A0ABW4E7R6</accession>
<dbReference type="RefSeq" id="WP_125750956.1">
    <property type="nucleotide sequence ID" value="NZ_JBHTON010000014.1"/>
</dbReference>
<organism evidence="1 2">
    <name type="scientific">Lacticaseibacillus baoqingensis</name>
    <dbReference type="NCBI Taxonomy" id="2486013"/>
    <lineage>
        <taxon>Bacteria</taxon>
        <taxon>Bacillati</taxon>
        <taxon>Bacillota</taxon>
        <taxon>Bacilli</taxon>
        <taxon>Lactobacillales</taxon>
        <taxon>Lactobacillaceae</taxon>
        <taxon>Lacticaseibacillus</taxon>
    </lineage>
</organism>
<sequence>MDQYGISELADWLEAQSEALLAKHTQLPEAKVVAAVDYLQVLKHPAQDYLNTLQGHYFRHESDHKLNLLADAQPMAALEDRIMVNHVDGSITEDQINFTYNHEPVFENGYSAKKDLNIIKFGLEVIGAVATSGHLQTVAKALSPDAMVTLIVAAHRFAAWQAQA</sequence>
<evidence type="ECO:0000313" key="2">
    <source>
        <dbReference type="Proteomes" id="UP001597252"/>
    </source>
</evidence>
<gene>
    <name evidence="1" type="ORF">ACFQ5J_05090</name>
</gene>
<name>A0ABW4E7R6_9LACO</name>
<comment type="caution">
    <text evidence="1">The sequence shown here is derived from an EMBL/GenBank/DDBJ whole genome shotgun (WGS) entry which is preliminary data.</text>
</comment>
<dbReference type="EMBL" id="JBHTON010000014">
    <property type="protein sequence ID" value="MFD1484600.1"/>
    <property type="molecule type" value="Genomic_DNA"/>
</dbReference>
<reference evidence="2" key="1">
    <citation type="journal article" date="2019" name="Int. J. Syst. Evol. Microbiol.">
        <title>The Global Catalogue of Microorganisms (GCM) 10K type strain sequencing project: providing services to taxonomists for standard genome sequencing and annotation.</title>
        <authorList>
            <consortium name="The Broad Institute Genomics Platform"/>
            <consortium name="The Broad Institute Genome Sequencing Center for Infectious Disease"/>
            <person name="Wu L."/>
            <person name="Ma J."/>
        </authorList>
    </citation>
    <scope>NUCLEOTIDE SEQUENCE [LARGE SCALE GENOMIC DNA]</scope>
    <source>
        <strain evidence="2">CCM 8903</strain>
    </source>
</reference>